<reference evidence="1" key="1">
    <citation type="journal article" date="2022" name="bioRxiv">
        <title>Sequencing and chromosome-scale assembly of the giantPleurodeles waltlgenome.</title>
        <authorList>
            <person name="Brown T."/>
            <person name="Elewa A."/>
            <person name="Iarovenko S."/>
            <person name="Subramanian E."/>
            <person name="Araus A.J."/>
            <person name="Petzold A."/>
            <person name="Susuki M."/>
            <person name="Suzuki K.-i.T."/>
            <person name="Hayashi T."/>
            <person name="Toyoda A."/>
            <person name="Oliveira C."/>
            <person name="Osipova E."/>
            <person name="Leigh N.D."/>
            <person name="Simon A."/>
            <person name="Yun M.H."/>
        </authorList>
    </citation>
    <scope>NUCLEOTIDE SEQUENCE</scope>
    <source>
        <strain evidence="1">20211129_DDA</strain>
        <tissue evidence="1">Liver</tissue>
    </source>
</reference>
<accession>A0AAV7KQ00</accession>
<comment type="caution">
    <text evidence="1">The sequence shown here is derived from an EMBL/GenBank/DDBJ whole genome shotgun (WGS) entry which is preliminary data.</text>
</comment>
<evidence type="ECO:0000313" key="1">
    <source>
        <dbReference type="EMBL" id="KAJ1080230.1"/>
    </source>
</evidence>
<dbReference type="AlphaFoldDB" id="A0AAV7KQ00"/>
<organism evidence="1 2">
    <name type="scientific">Pleurodeles waltl</name>
    <name type="common">Iberian ribbed newt</name>
    <dbReference type="NCBI Taxonomy" id="8319"/>
    <lineage>
        <taxon>Eukaryota</taxon>
        <taxon>Metazoa</taxon>
        <taxon>Chordata</taxon>
        <taxon>Craniata</taxon>
        <taxon>Vertebrata</taxon>
        <taxon>Euteleostomi</taxon>
        <taxon>Amphibia</taxon>
        <taxon>Batrachia</taxon>
        <taxon>Caudata</taxon>
        <taxon>Salamandroidea</taxon>
        <taxon>Salamandridae</taxon>
        <taxon>Pleurodelinae</taxon>
        <taxon>Pleurodeles</taxon>
    </lineage>
</organism>
<evidence type="ECO:0000313" key="2">
    <source>
        <dbReference type="Proteomes" id="UP001066276"/>
    </source>
</evidence>
<gene>
    <name evidence="1" type="ORF">NDU88_000450</name>
</gene>
<sequence>MVCRKVVTAKVYCGFSPAHGMQEGCNCKGVLWILTSTIDTGVFLLIRGEGFSPDWVQQKPPYLHRRTLKRTRPSVI</sequence>
<dbReference type="EMBL" id="JANPWB010000016">
    <property type="protein sequence ID" value="KAJ1080230.1"/>
    <property type="molecule type" value="Genomic_DNA"/>
</dbReference>
<keyword evidence="2" id="KW-1185">Reference proteome</keyword>
<dbReference type="Proteomes" id="UP001066276">
    <property type="component" value="Chromosome 12"/>
</dbReference>
<protein>
    <submittedName>
        <fullName evidence="1">Uncharacterized protein</fullName>
    </submittedName>
</protein>
<name>A0AAV7KQ00_PLEWA</name>
<proteinExistence type="predicted"/>